<evidence type="ECO:0000313" key="1">
    <source>
        <dbReference type="EMBL" id="WCT12571.1"/>
    </source>
</evidence>
<organism evidence="1 2">
    <name type="scientific">Mucilaginibacter jinjuensis</name>
    <dbReference type="NCBI Taxonomy" id="1176721"/>
    <lineage>
        <taxon>Bacteria</taxon>
        <taxon>Pseudomonadati</taxon>
        <taxon>Bacteroidota</taxon>
        <taxon>Sphingobacteriia</taxon>
        <taxon>Sphingobacteriales</taxon>
        <taxon>Sphingobacteriaceae</taxon>
        <taxon>Mucilaginibacter</taxon>
    </lineage>
</organism>
<dbReference type="Gene3D" id="1.25.40.10">
    <property type="entry name" value="Tetratricopeptide repeat domain"/>
    <property type="match status" value="1"/>
</dbReference>
<dbReference type="EMBL" id="CP117167">
    <property type="protein sequence ID" value="WCT12571.1"/>
    <property type="molecule type" value="Genomic_DNA"/>
</dbReference>
<reference evidence="1 2" key="1">
    <citation type="submission" date="2023-02" db="EMBL/GenBank/DDBJ databases">
        <title>Genome sequence of Mucilaginibacter jinjuensis strain KACC 16571.</title>
        <authorList>
            <person name="Kim S."/>
            <person name="Heo J."/>
            <person name="Kwon S.-W."/>
        </authorList>
    </citation>
    <scope>NUCLEOTIDE SEQUENCE [LARGE SCALE GENOMIC DNA]</scope>
    <source>
        <strain evidence="1 2">KACC 16571</strain>
    </source>
</reference>
<dbReference type="Proteomes" id="UP001216139">
    <property type="component" value="Chromosome"/>
</dbReference>
<accession>A0ABY7T836</accession>
<evidence type="ECO:0000313" key="2">
    <source>
        <dbReference type="Proteomes" id="UP001216139"/>
    </source>
</evidence>
<sequence length="394" mass="45562">MDYRKYVILLFIVLCGFQKLKAQDNGFMVADSTSAALSKAGNWQEMINYGHQTLAAGTDFPGLRLRIAFAYFITNNYKEALAEYNRVLQKDAYNQTARYYAYYSANFLNNYLQASYNAGYLDKGTLRKEGVSPFGLLDMGVESGEKFVSSSRRGNGFYTHGGFSNRLGWRLQLEQSVIYYNQDIINRIGFGPRSDRYKLSDDQIEYFAKLSYMLNQNFTLIGSYHYLTTKYNSTIYRSNLWLAGIKYQGTDVDLQGDVNFGDIIKQPITQYNAKLTYYPSGNLNVYTISRLSDKYLKSKDHFIFNQAIGFKIVKNTWLESGVTFGSQEDYLDSDGLYVYNSVDNTKFKFNETAFYQLNIHAQLRLIYTYEQKADAYFPINYNQNSLTLGFLWKF</sequence>
<protein>
    <submittedName>
        <fullName evidence="1">Tetratricopeptide repeat protein</fullName>
    </submittedName>
</protein>
<proteinExistence type="predicted"/>
<dbReference type="RefSeq" id="WP_273630836.1">
    <property type="nucleotide sequence ID" value="NZ_CP117167.1"/>
</dbReference>
<name>A0ABY7T836_9SPHI</name>
<keyword evidence="2" id="KW-1185">Reference proteome</keyword>
<dbReference type="InterPro" id="IPR011990">
    <property type="entry name" value="TPR-like_helical_dom_sf"/>
</dbReference>
<dbReference type="SUPFAM" id="SSF48452">
    <property type="entry name" value="TPR-like"/>
    <property type="match status" value="1"/>
</dbReference>
<gene>
    <name evidence="1" type="ORF">PQO05_01325</name>
</gene>